<dbReference type="FunFam" id="1.10.8.350:FF:000001">
    <property type="entry name" value="Lytic murein transglycosylase B"/>
    <property type="match status" value="1"/>
</dbReference>
<dbReference type="Gene3D" id="1.10.530.10">
    <property type="match status" value="1"/>
</dbReference>
<feature type="domain" description="Transglycosylase SLT" evidence="2">
    <location>
        <begin position="31"/>
        <end position="327"/>
    </location>
</feature>
<gene>
    <name evidence="3" type="ORF">CNE99_06585</name>
</gene>
<dbReference type="NCBIfam" id="TIGR02283">
    <property type="entry name" value="MltB_2"/>
    <property type="match status" value="1"/>
</dbReference>
<name>A0A2A5WRC1_9GAMM</name>
<evidence type="ECO:0000256" key="1">
    <source>
        <dbReference type="SAM" id="SignalP"/>
    </source>
</evidence>
<dbReference type="InterPro" id="IPR043426">
    <property type="entry name" value="MltB-like"/>
</dbReference>
<dbReference type="Pfam" id="PF13406">
    <property type="entry name" value="SLT_2"/>
    <property type="match status" value="1"/>
</dbReference>
<comment type="caution">
    <text evidence="3">The sequence shown here is derived from an EMBL/GenBank/DDBJ whole genome shotgun (WGS) entry which is preliminary data.</text>
</comment>
<dbReference type="SUPFAM" id="SSF53955">
    <property type="entry name" value="Lysozyme-like"/>
    <property type="match status" value="1"/>
</dbReference>
<dbReference type="InterPro" id="IPR031304">
    <property type="entry name" value="SLT_2"/>
</dbReference>
<dbReference type="CDD" id="cd13399">
    <property type="entry name" value="Slt35-like"/>
    <property type="match status" value="1"/>
</dbReference>
<evidence type="ECO:0000313" key="4">
    <source>
        <dbReference type="Proteomes" id="UP000219327"/>
    </source>
</evidence>
<dbReference type="Proteomes" id="UP000219327">
    <property type="component" value="Unassembled WGS sequence"/>
</dbReference>
<proteinExistence type="predicted"/>
<dbReference type="EMBL" id="NTKD01000032">
    <property type="protein sequence ID" value="PDH38941.1"/>
    <property type="molecule type" value="Genomic_DNA"/>
</dbReference>
<accession>A0A2A5WRC1</accession>
<reference evidence="3 4" key="1">
    <citation type="submission" date="2017-08" db="EMBL/GenBank/DDBJ databases">
        <title>Fine stratification of microbial communities through a metagenomic profile of the photic zone.</title>
        <authorList>
            <person name="Haro-Moreno J.M."/>
            <person name="Lopez-Perez M."/>
            <person name="De La Torre J."/>
            <person name="Picazo A."/>
            <person name="Camacho A."/>
            <person name="Rodriguez-Valera F."/>
        </authorList>
    </citation>
    <scope>NUCLEOTIDE SEQUENCE [LARGE SCALE GENOMIC DNA]</scope>
    <source>
        <strain evidence="3">MED-G24</strain>
    </source>
</reference>
<dbReference type="Gene3D" id="1.10.8.350">
    <property type="entry name" value="Bacterial muramidase"/>
    <property type="match status" value="1"/>
</dbReference>
<evidence type="ECO:0000313" key="3">
    <source>
        <dbReference type="EMBL" id="PDH38941.1"/>
    </source>
</evidence>
<dbReference type="AlphaFoldDB" id="A0A2A5WRC1"/>
<dbReference type="InterPro" id="IPR011970">
    <property type="entry name" value="MltB_2"/>
</dbReference>
<dbReference type="PANTHER" id="PTHR30163">
    <property type="entry name" value="MEMBRANE-BOUND LYTIC MUREIN TRANSGLYCOSYLASE B"/>
    <property type="match status" value="1"/>
</dbReference>
<dbReference type="PANTHER" id="PTHR30163:SF8">
    <property type="entry name" value="LYTIC MUREIN TRANSGLYCOSYLASE"/>
    <property type="match status" value="1"/>
</dbReference>
<dbReference type="InterPro" id="IPR023346">
    <property type="entry name" value="Lysozyme-like_dom_sf"/>
</dbReference>
<protein>
    <submittedName>
        <fullName evidence="3">Lytic transglycosylase</fullName>
    </submittedName>
</protein>
<feature type="signal peptide" evidence="1">
    <location>
        <begin position="1"/>
        <end position="23"/>
    </location>
</feature>
<keyword evidence="1" id="KW-0732">Signal</keyword>
<dbReference type="GO" id="GO:0008933">
    <property type="term" value="F:peptidoglycan lytic transglycosylase activity"/>
    <property type="evidence" value="ECO:0007669"/>
    <property type="project" value="TreeGrafter"/>
</dbReference>
<organism evidence="3 4">
    <name type="scientific">OM182 bacterium MED-G24</name>
    <dbReference type="NCBI Taxonomy" id="1986255"/>
    <lineage>
        <taxon>Bacteria</taxon>
        <taxon>Pseudomonadati</taxon>
        <taxon>Pseudomonadota</taxon>
        <taxon>Gammaproteobacteria</taxon>
        <taxon>OMG group</taxon>
        <taxon>OM182 clade</taxon>
    </lineage>
</organism>
<sequence length="332" mass="37448">MIPVRRFLFFVALVAMQPGALMAAEDNPVPFEKWLEGIRADAMERGFSASTVRALDGLTRDERVIGFDRRQPEFTQTFDEYLTARVSKSRIDTARRLYREHRDSLEKIAQHYGIDAEFLVAFWGLESSFGRYQGKYSVVRSLATLAHDPRRSRFFTRELMSALQILDEGHIEPENFVGGWAGAMGQNQFIPSSFLNYAQDFDGDGKKNIWNNQDDVWASIAYYLSKNGWRAGKGWGSRVELPEALTATPDPKPRSGCRAYRYHSTRKSLQSWEADGVVLDRSVIDGQYALLVPEPGDSNYLVGGNFGAILSYNCANKYAVSVGLLADLIVDR</sequence>
<evidence type="ECO:0000259" key="2">
    <source>
        <dbReference type="Pfam" id="PF13406"/>
    </source>
</evidence>
<feature type="chain" id="PRO_5013128448" evidence="1">
    <location>
        <begin position="24"/>
        <end position="332"/>
    </location>
</feature>
<dbReference type="GO" id="GO:0009253">
    <property type="term" value="P:peptidoglycan catabolic process"/>
    <property type="evidence" value="ECO:0007669"/>
    <property type="project" value="TreeGrafter"/>
</dbReference>